<reference evidence="1 2" key="1">
    <citation type="submission" date="2023-11" db="EMBL/GenBank/DDBJ databases">
        <authorList>
            <person name="Cook R."/>
            <person name="Crisci M."/>
            <person name="Pye H."/>
            <person name="Adriaenssens E."/>
            <person name="Santini J."/>
        </authorList>
    </citation>
    <scope>NUCLEOTIDE SEQUENCE [LARGE SCALE GENOMIC DNA]</scope>
    <source>
        <strain evidence="1">Lak_Megaphage_RVC_AP3_GC26</strain>
    </source>
</reference>
<name>A0ABZ0Z3M3_9CAUD</name>
<evidence type="ECO:0000313" key="2">
    <source>
        <dbReference type="Proteomes" id="UP001348805"/>
    </source>
</evidence>
<keyword evidence="2" id="KW-1185">Reference proteome</keyword>
<sequence>MKRFIIFLFLYITCINCYCNDVLVKSCGTGKNKQEATLSALRFALADAYGTYISSRSSINTEDLFTDETVMITNGYIKSYKEIEYNESTKTIKLNVIVSVDKLNKYVNNHGSSVSINGSSLIANNEVTGSNNENVHISFNHILEKLTDISTKCYNYKLDVDEPIIYGNKVILNISIKCTDNIIQQNTFQNVYDKALSDAYKHYDMSNEYVKFQINKFNEAVNTITRLGYFSFILRDNLGNKINCLYSDKALREHARLIRCERYNDGAGIFCQSSRNIEISRGNCVLYGNVIKLTLKYNVSDFRNLKNIEVFPE</sequence>
<organism evidence="1 2">
    <name type="scientific">phage Lak_Megaphage_RVC_AP3_GC26</name>
    <dbReference type="NCBI Taxonomy" id="3109225"/>
    <lineage>
        <taxon>Viruses</taxon>
        <taxon>Duplodnaviria</taxon>
        <taxon>Heunggongvirae</taxon>
        <taxon>Uroviricota</taxon>
        <taxon>Caudoviricetes</taxon>
        <taxon>Caudoviricetes code 15 clade</taxon>
    </lineage>
</organism>
<protein>
    <submittedName>
        <fullName evidence="1">Uncharacterized protein</fullName>
    </submittedName>
</protein>
<evidence type="ECO:0000313" key="1">
    <source>
        <dbReference type="EMBL" id="WQJ51626.1"/>
    </source>
</evidence>
<proteinExistence type="predicted"/>
<accession>A0ABZ0Z3M3</accession>
<dbReference type="EMBL" id="OR769219">
    <property type="protein sequence ID" value="WQJ51626.1"/>
    <property type="molecule type" value="Genomic_DNA"/>
</dbReference>
<dbReference type="Proteomes" id="UP001348805">
    <property type="component" value="Segment"/>
</dbReference>